<reference key="1">
    <citation type="submission" date="2010-11" db="EMBL/GenBank/DDBJ databases">
        <title>The complete genome of Bacteroides helcogenes P 36-108.</title>
        <authorList>
            <consortium name="US DOE Joint Genome Institute (JGI-PGF)"/>
            <person name="Lucas S."/>
            <person name="Copeland A."/>
            <person name="Lapidus A."/>
            <person name="Bruce D."/>
            <person name="Goodwin L."/>
            <person name="Pitluck S."/>
            <person name="Kyrpides N."/>
            <person name="Mavromatis K."/>
            <person name="Ivanova N."/>
            <person name="Zeytun A."/>
            <person name="Brettin T."/>
            <person name="Detter J.C."/>
            <person name="Tapia R."/>
            <person name="Han C."/>
            <person name="Land M."/>
            <person name="Hauser L."/>
            <person name="Markowitz V."/>
            <person name="Cheng J.-F."/>
            <person name="Hugenholtz P."/>
            <person name="Woyke T."/>
            <person name="Wu D."/>
            <person name="Gronow S."/>
            <person name="Wellnitz S."/>
            <person name="Brambilla E."/>
            <person name="Klenk H.-P."/>
            <person name="Eisen J.A."/>
        </authorList>
    </citation>
    <scope>NUCLEOTIDE SEQUENCE</scope>
    <source>
        <strain>P 36-108</strain>
    </source>
</reference>
<organism evidence="1 2">
    <name type="scientific">Bacteroides helcogenes (strain ATCC 35417 / DSM 20613 / JCM 6297 / CCUG 15421 / P 36-108)</name>
    <dbReference type="NCBI Taxonomy" id="693979"/>
    <lineage>
        <taxon>Bacteria</taxon>
        <taxon>Pseudomonadati</taxon>
        <taxon>Bacteroidota</taxon>
        <taxon>Bacteroidia</taxon>
        <taxon>Bacteroidales</taxon>
        <taxon>Bacteroidaceae</taxon>
        <taxon>Bacteroides</taxon>
    </lineage>
</organism>
<dbReference type="HOGENOM" id="CLU_3114789_0_0_10"/>
<protein>
    <submittedName>
        <fullName evidence="1">Uncharacterized protein</fullName>
    </submittedName>
</protein>
<accession>E6SNM2</accession>
<sequence>MKPRNKFQQHVLELSRRLSRITEPQKRWAYKHYFDHIAKRNGSIFEDGPM</sequence>
<dbReference type="AlphaFoldDB" id="E6SNM2"/>
<dbReference type="KEGG" id="bhl:Bache_1786"/>
<dbReference type="STRING" id="693979.Bache_1786"/>
<keyword evidence="2" id="KW-1185">Reference proteome</keyword>
<name>E6SNM2_BACT6</name>
<reference evidence="1 2" key="2">
    <citation type="journal article" date="2011" name="Stand. Genomic Sci.">
        <title>Complete genome sequence of Bacteroides helcogenes type strain (P 36-108).</title>
        <authorList>
            <person name="Pati A."/>
            <person name="Gronow S."/>
            <person name="Zeytun A."/>
            <person name="Lapidus A."/>
            <person name="Nolan M."/>
            <person name="Hammon N."/>
            <person name="Deshpande S."/>
            <person name="Cheng J.F."/>
            <person name="Tapia R."/>
            <person name="Han C."/>
            <person name="Goodwin L."/>
            <person name="Pitluck S."/>
            <person name="Liolios K."/>
            <person name="Pagani I."/>
            <person name="Ivanova N."/>
            <person name="Mavromatis K."/>
            <person name="Chen A."/>
            <person name="Palaniappan K."/>
            <person name="Land M."/>
            <person name="Hauser L."/>
            <person name="Chang Y.J."/>
            <person name="Jeffries C.D."/>
            <person name="Detter J.C."/>
            <person name="Brambilla E."/>
            <person name="Rohde M."/>
            <person name="Goker M."/>
            <person name="Woyke T."/>
            <person name="Bristow J."/>
            <person name="Eisen J.A."/>
            <person name="Markowitz V."/>
            <person name="Hugenholtz P."/>
            <person name="Kyrpides N.C."/>
            <person name="Klenk H.P."/>
            <person name="Lucas S."/>
        </authorList>
    </citation>
    <scope>NUCLEOTIDE SEQUENCE [LARGE SCALE GENOMIC DNA]</scope>
    <source>
        <strain evidence="2">ATCC 35417 / DSM 20613 / JCM 6297 / CCUG 15421 / P 36-108</strain>
    </source>
</reference>
<dbReference type="Proteomes" id="UP000008630">
    <property type="component" value="Chromosome"/>
</dbReference>
<proteinExistence type="predicted"/>
<evidence type="ECO:0000313" key="2">
    <source>
        <dbReference type="Proteomes" id="UP000008630"/>
    </source>
</evidence>
<dbReference type="EMBL" id="CP002352">
    <property type="protein sequence ID" value="ADV43771.1"/>
    <property type="molecule type" value="Genomic_DNA"/>
</dbReference>
<evidence type="ECO:0000313" key="1">
    <source>
        <dbReference type="EMBL" id="ADV43771.1"/>
    </source>
</evidence>
<gene>
    <name evidence="1" type="ordered locus">Bache_1786</name>
</gene>